<dbReference type="PANTHER" id="PTHR34818:SF1">
    <property type="entry name" value="PROTEIN BLI-3"/>
    <property type="match status" value="1"/>
</dbReference>
<name>A0A5C5ZSU0_9BACT</name>
<dbReference type="Pfam" id="PF16242">
    <property type="entry name" value="Pyrid_ox_like"/>
    <property type="match status" value="1"/>
</dbReference>
<comment type="caution">
    <text evidence="2">The sequence shown here is derived from an EMBL/GenBank/DDBJ whole genome shotgun (WGS) entry which is preliminary data.</text>
</comment>
<feature type="domain" description="General stress protein FMN-binding split barrel" evidence="1">
    <location>
        <begin position="6"/>
        <end position="150"/>
    </location>
</feature>
<dbReference type="SUPFAM" id="SSF50475">
    <property type="entry name" value="FMN-binding split barrel"/>
    <property type="match status" value="1"/>
</dbReference>
<evidence type="ECO:0000313" key="3">
    <source>
        <dbReference type="Proteomes" id="UP000315440"/>
    </source>
</evidence>
<dbReference type="InterPro" id="IPR012349">
    <property type="entry name" value="Split_barrel_FMN-bd"/>
</dbReference>
<organism evidence="2 3">
    <name type="scientific">Pseudobythopirellula maris</name>
    <dbReference type="NCBI Taxonomy" id="2527991"/>
    <lineage>
        <taxon>Bacteria</taxon>
        <taxon>Pseudomonadati</taxon>
        <taxon>Planctomycetota</taxon>
        <taxon>Planctomycetia</taxon>
        <taxon>Pirellulales</taxon>
        <taxon>Lacipirellulaceae</taxon>
        <taxon>Pseudobythopirellula</taxon>
    </lineage>
</organism>
<dbReference type="InterPro" id="IPR052917">
    <property type="entry name" value="Stress-Dev_Protein"/>
</dbReference>
<dbReference type="EMBL" id="SJPQ01000001">
    <property type="protein sequence ID" value="TWT90135.1"/>
    <property type="molecule type" value="Genomic_DNA"/>
</dbReference>
<dbReference type="Proteomes" id="UP000315440">
    <property type="component" value="Unassembled WGS sequence"/>
</dbReference>
<accession>A0A5C5ZSU0</accession>
<protein>
    <submittedName>
        <fullName evidence="2">Pyridoxamine 5'-phosphate oxidase</fullName>
    </submittedName>
</protein>
<evidence type="ECO:0000313" key="2">
    <source>
        <dbReference type="EMBL" id="TWT90135.1"/>
    </source>
</evidence>
<gene>
    <name evidence="2" type="ORF">Mal64_05180</name>
</gene>
<dbReference type="InterPro" id="IPR038725">
    <property type="entry name" value="YdaG_split_barrel_FMN-bd"/>
</dbReference>
<dbReference type="Gene3D" id="2.30.110.10">
    <property type="entry name" value="Electron Transport, Fmn-binding Protein, Chain A"/>
    <property type="match status" value="1"/>
</dbReference>
<dbReference type="PANTHER" id="PTHR34818">
    <property type="entry name" value="PROTEIN BLI-3"/>
    <property type="match status" value="1"/>
</dbReference>
<dbReference type="OrthoDB" id="9795235at2"/>
<dbReference type="AlphaFoldDB" id="A0A5C5ZSU0"/>
<sequence>MADDLHKKFHHLLEGFTDGVLVTQGGDGPMIGRPMQVCQIDDDCDLWFVTGSESAKVDDVKEDSRVLVVFQDSGRYLTVNGAASLVRDRSKVQELWNESWRVWFPNGPDDPTLVLLRVKATDGQFWDQGGFRGLTYAIEAGRAYWKGETPELPEDMHAKVNLD</sequence>
<reference evidence="2 3" key="1">
    <citation type="submission" date="2019-02" db="EMBL/GenBank/DDBJ databases">
        <title>Deep-cultivation of Planctomycetes and their phenomic and genomic characterization uncovers novel biology.</title>
        <authorList>
            <person name="Wiegand S."/>
            <person name="Jogler M."/>
            <person name="Boedeker C."/>
            <person name="Pinto D."/>
            <person name="Vollmers J."/>
            <person name="Rivas-Marin E."/>
            <person name="Kohn T."/>
            <person name="Peeters S.H."/>
            <person name="Heuer A."/>
            <person name="Rast P."/>
            <person name="Oberbeckmann S."/>
            <person name="Bunk B."/>
            <person name="Jeske O."/>
            <person name="Meyerdierks A."/>
            <person name="Storesund J.E."/>
            <person name="Kallscheuer N."/>
            <person name="Luecker S."/>
            <person name="Lage O.M."/>
            <person name="Pohl T."/>
            <person name="Merkel B.J."/>
            <person name="Hornburger P."/>
            <person name="Mueller R.-W."/>
            <person name="Bruemmer F."/>
            <person name="Labrenz M."/>
            <person name="Spormann A.M."/>
            <person name="Op Den Camp H."/>
            <person name="Overmann J."/>
            <person name="Amann R."/>
            <person name="Jetten M.S.M."/>
            <person name="Mascher T."/>
            <person name="Medema M.H."/>
            <person name="Devos D.P."/>
            <person name="Kaster A.-K."/>
            <person name="Ovreas L."/>
            <person name="Rohde M."/>
            <person name="Galperin M.Y."/>
            <person name="Jogler C."/>
        </authorList>
    </citation>
    <scope>NUCLEOTIDE SEQUENCE [LARGE SCALE GENOMIC DNA]</scope>
    <source>
        <strain evidence="2 3">Mal64</strain>
    </source>
</reference>
<keyword evidence="3" id="KW-1185">Reference proteome</keyword>
<evidence type="ECO:0000259" key="1">
    <source>
        <dbReference type="Pfam" id="PF16242"/>
    </source>
</evidence>
<proteinExistence type="predicted"/>
<dbReference type="RefSeq" id="WP_146396606.1">
    <property type="nucleotide sequence ID" value="NZ_SJPQ01000001.1"/>
</dbReference>